<name>A0A0K6HYX6_9BURK</name>
<accession>A0A0K6HYX6</accession>
<evidence type="ECO:0000313" key="2">
    <source>
        <dbReference type="Proteomes" id="UP000183649"/>
    </source>
</evidence>
<dbReference type="OrthoDB" id="9155604at2"/>
<protein>
    <submittedName>
        <fullName evidence="1">Uncharacterized protein</fullName>
    </submittedName>
</protein>
<dbReference type="RefSeq" id="WP_055450211.1">
    <property type="nucleotide sequence ID" value="NZ_CYHF01000004.1"/>
</dbReference>
<evidence type="ECO:0000313" key="1">
    <source>
        <dbReference type="EMBL" id="CUA96227.1"/>
    </source>
</evidence>
<proteinExistence type="predicted"/>
<dbReference type="AlphaFoldDB" id="A0A0K6HYX6"/>
<keyword evidence="2" id="KW-1185">Reference proteome</keyword>
<gene>
    <name evidence="1" type="ORF">Ga0061069_10454</name>
</gene>
<organism evidence="1 2">
    <name type="scientific">Thiomonas bhubaneswarensis</name>
    <dbReference type="NCBI Taxonomy" id="339866"/>
    <lineage>
        <taxon>Bacteria</taxon>
        <taxon>Pseudomonadati</taxon>
        <taxon>Pseudomonadota</taxon>
        <taxon>Betaproteobacteria</taxon>
        <taxon>Burkholderiales</taxon>
        <taxon>Thiomonas</taxon>
    </lineage>
</organism>
<sequence>MTTPAVNTPASGSIILVQVLTQNTGTLSGLTDNMGNTYTRIGGAQTYAGVGAGSYLYACINCKGGAGQTWSLIKTPTYETNEATLFVVVLSGASSLGSVTYSNTKANDSASPLTTTGPNSLVVSFWGPADFTGSQADPTNDYYAPGGWTRLDIGNNSLNSNSGADAWQTVPNAGTTVNPMWSAQTAINNPTSSMWLVEVKP</sequence>
<reference evidence="2" key="1">
    <citation type="submission" date="2015-08" db="EMBL/GenBank/DDBJ databases">
        <authorList>
            <person name="Varghese N."/>
        </authorList>
    </citation>
    <scope>NUCLEOTIDE SEQUENCE [LARGE SCALE GENOMIC DNA]</scope>
    <source>
        <strain evidence="2">DSM 18181</strain>
    </source>
</reference>
<dbReference type="EMBL" id="CYHF01000004">
    <property type="protein sequence ID" value="CUA96227.1"/>
    <property type="molecule type" value="Genomic_DNA"/>
</dbReference>
<dbReference type="Proteomes" id="UP000183649">
    <property type="component" value="Unassembled WGS sequence"/>
</dbReference>